<keyword evidence="3" id="KW-1185">Reference proteome</keyword>
<feature type="compositionally biased region" description="Polar residues" evidence="1">
    <location>
        <begin position="71"/>
        <end position="80"/>
    </location>
</feature>
<feature type="region of interest" description="Disordered" evidence="1">
    <location>
        <begin position="61"/>
        <end position="81"/>
    </location>
</feature>
<organism evidence="2 3">
    <name type="scientific">Characodon lateralis</name>
    <dbReference type="NCBI Taxonomy" id="208331"/>
    <lineage>
        <taxon>Eukaryota</taxon>
        <taxon>Metazoa</taxon>
        <taxon>Chordata</taxon>
        <taxon>Craniata</taxon>
        <taxon>Vertebrata</taxon>
        <taxon>Euteleostomi</taxon>
        <taxon>Actinopterygii</taxon>
        <taxon>Neopterygii</taxon>
        <taxon>Teleostei</taxon>
        <taxon>Neoteleostei</taxon>
        <taxon>Acanthomorphata</taxon>
        <taxon>Ovalentaria</taxon>
        <taxon>Atherinomorphae</taxon>
        <taxon>Cyprinodontiformes</taxon>
        <taxon>Goodeidae</taxon>
        <taxon>Characodon</taxon>
    </lineage>
</organism>
<protein>
    <submittedName>
        <fullName evidence="2">Uncharacterized protein</fullName>
    </submittedName>
</protein>
<comment type="caution">
    <text evidence="2">The sequence shown here is derived from an EMBL/GenBank/DDBJ whole genome shotgun (WGS) entry which is preliminary data.</text>
</comment>
<reference evidence="2 3" key="1">
    <citation type="submission" date="2021-06" db="EMBL/GenBank/DDBJ databases">
        <authorList>
            <person name="Palmer J.M."/>
        </authorList>
    </citation>
    <scope>NUCLEOTIDE SEQUENCE [LARGE SCALE GENOMIC DNA]</scope>
    <source>
        <strain evidence="2 3">CL_MEX2019</strain>
        <tissue evidence="2">Muscle</tissue>
    </source>
</reference>
<name>A0ABU7DJA4_9TELE</name>
<dbReference type="Proteomes" id="UP001352852">
    <property type="component" value="Unassembled WGS sequence"/>
</dbReference>
<sequence>MQDLFFSKNFILSIKRSFLFLKPMCDAKVSVRYLLQIFWGCTPSSVSCTVPWASSRWDMPGTPPEGGVQGHSKQMTSPDSSRCGGAAVLYGRVTHPISKECPAVLQRKLISAACIRDLVLSVMTHCL</sequence>
<evidence type="ECO:0000313" key="2">
    <source>
        <dbReference type="EMBL" id="MED6274426.1"/>
    </source>
</evidence>
<evidence type="ECO:0000313" key="3">
    <source>
        <dbReference type="Proteomes" id="UP001352852"/>
    </source>
</evidence>
<dbReference type="EMBL" id="JAHUTJ010025895">
    <property type="protein sequence ID" value="MED6274426.1"/>
    <property type="molecule type" value="Genomic_DNA"/>
</dbReference>
<accession>A0ABU7DJA4</accession>
<gene>
    <name evidence="2" type="ORF">CHARACLAT_016248</name>
</gene>
<proteinExistence type="predicted"/>
<evidence type="ECO:0000256" key="1">
    <source>
        <dbReference type="SAM" id="MobiDB-lite"/>
    </source>
</evidence>